<evidence type="ECO:0000256" key="2">
    <source>
        <dbReference type="ARBA" id="ARBA00023002"/>
    </source>
</evidence>
<dbReference type="SUPFAM" id="SSF53659">
    <property type="entry name" value="Isocitrate/Isopropylmalate dehydrogenase-like"/>
    <property type="match status" value="1"/>
</dbReference>
<name>L0F5J3_DESDL</name>
<keyword evidence="1" id="KW-0479">Metal-binding</keyword>
<dbReference type="STRING" id="871963.Desdi_0790"/>
<proteinExistence type="predicted"/>
<evidence type="ECO:0000256" key="3">
    <source>
        <dbReference type="ARBA" id="ARBA00023027"/>
    </source>
</evidence>
<dbReference type="GO" id="GO:0046872">
    <property type="term" value="F:metal ion binding"/>
    <property type="evidence" value="ECO:0007669"/>
    <property type="project" value="UniProtKB-KW"/>
</dbReference>
<dbReference type="PANTHER" id="PTHR30004:SF3">
    <property type="entry name" value="4-HYDROXYTHREONINE-4-PHOSPHATE DEHYDROGENASE 2-RELATED"/>
    <property type="match status" value="1"/>
</dbReference>
<evidence type="ECO:0000313" key="5">
    <source>
        <dbReference type="Proteomes" id="UP000010797"/>
    </source>
</evidence>
<dbReference type="Proteomes" id="UP000010797">
    <property type="component" value="Chromosome"/>
</dbReference>
<dbReference type="Gene3D" id="3.40.718.10">
    <property type="entry name" value="Isopropylmalate Dehydrogenase"/>
    <property type="match status" value="1"/>
</dbReference>
<dbReference type="Pfam" id="PF04166">
    <property type="entry name" value="PdxA"/>
    <property type="match status" value="1"/>
</dbReference>
<dbReference type="eggNOG" id="COG1995">
    <property type="taxonomic scope" value="Bacteria"/>
</dbReference>
<sequence length="339" mass="36026">MINCETKPVIGITMGDPAGVGPEIVAKAAAAGSLEKDAHPIIVGDQRLFEHGMQIAKVNVDFQVAYTLDEALRMMGIVVLDTKRFNAADLVMGELSVECGKDAATNIQQCVGYCQQGLMDGLCFAPNNKAAMKKAGFVLHGAIDLLAGFFQYEGNRGELNVLKDAWTARVTSHIPVKDISARLSVEGILKSIHLVNQTLKRAGIAHPHIAVAALNPHGGEGGTCGMEEIEIISPAVEEARALGIMAEGPFPADTLFIKLFNKEYQAAVTMFHDQGQIAMKLKGFDQGVTVMAGLPSPVTTCSHGSAFDIAGQGIANPGAWESAYELVVKMAKVGRRHSC</sequence>
<dbReference type="GO" id="GO:0051287">
    <property type="term" value="F:NAD binding"/>
    <property type="evidence" value="ECO:0007669"/>
    <property type="project" value="InterPro"/>
</dbReference>
<protein>
    <submittedName>
        <fullName evidence="4">Pyridoxal phosphate biosynthesis protein</fullName>
        <ecNumber evidence="4">1.1.1.262</ecNumber>
    </submittedName>
</protein>
<dbReference type="EC" id="1.1.1.262" evidence="4"/>
<keyword evidence="3" id="KW-0520">NAD</keyword>
<gene>
    <name evidence="4" type="ordered locus">Desdi_0790</name>
</gene>
<dbReference type="KEGG" id="ddl:Desdi_0790"/>
<dbReference type="AlphaFoldDB" id="L0F5J3"/>
<keyword evidence="2 4" id="KW-0560">Oxidoreductase</keyword>
<accession>L0F5J3</accession>
<evidence type="ECO:0000313" key="4">
    <source>
        <dbReference type="EMBL" id="AGA68315.1"/>
    </source>
</evidence>
<dbReference type="EMBL" id="CP003344">
    <property type="protein sequence ID" value="AGA68315.1"/>
    <property type="molecule type" value="Genomic_DNA"/>
</dbReference>
<dbReference type="RefSeq" id="WP_015261316.1">
    <property type="nucleotide sequence ID" value="NC_019903.1"/>
</dbReference>
<keyword evidence="5" id="KW-1185">Reference proteome</keyword>
<dbReference type="GO" id="GO:0050570">
    <property type="term" value="F:4-hydroxythreonine-4-phosphate dehydrogenase activity"/>
    <property type="evidence" value="ECO:0007669"/>
    <property type="project" value="UniProtKB-EC"/>
</dbReference>
<reference evidence="5" key="1">
    <citation type="submission" date="2012-02" db="EMBL/GenBank/DDBJ databases">
        <title>Complete sequence of Desulfitobacterium dichloroeliminans LMG P-21439.</title>
        <authorList>
            <person name="Lucas S."/>
            <person name="Han J."/>
            <person name="Lapidus A."/>
            <person name="Cheng J.-F."/>
            <person name="Goodwin L."/>
            <person name="Pitluck S."/>
            <person name="Peters L."/>
            <person name="Ovchinnikova G."/>
            <person name="Teshima H."/>
            <person name="Detter J.C."/>
            <person name="Han C."/>
            <person name="Tapia R."/>
            <person name="Land M."/>
            <person name="Hauser L."/>
            <person name="Kyrpides N."/>
            <person name="Ivanova N."/>
            <person name="Pagani I."/>
            <person name="Kruse T."/>
            <person name="de Vos W.M."/>
            <person name="Boon N."/>
            <person name="Smidt H."/>
            <person name="Woyke T."/>
        </authorList>
    </citation>
    <scope>NUCLEOTIDE SEQUENCE [LARGE SCALE GENOMIC DNA]</scope>
    <source>
        <strain evidence="5">LMG P-21439 / DCA1</strain>
    </source>
</reference>
<evidence type="ECO:0000256" key="1">
    <source>
        <dbReference type="ARBA" id="ARBA00022723"/>
    </source>
</evidence>
<dbReference type="PANTHER" id="PTHR30004">
    <property type="entry name" value="4-HYDROXYTHREONINE-4-PHOSPHATE DEHYDROGENASE"/>
    <property type="match status" value="1"/>
</dbReference>
<dbReference type="InterPro" id="IPR005255">
    <property type="entry name" value="PdxA_fam"/>
</dbReference>
<organism evidence="4 5">
    <name type="scientific">Desulfitobacterium dichloroeliminans (strain LMG P-21439 / DCA1)</name>
    <dbReference type="NCBI Taxonomy" id="871963"/>
    <lineage>
        <taxon>Bacteria</taxon>
        <taxon>Bacillati</taxon>
        <taxon>Bacillota</taxon>
        <taxon>Clostridia</taxon>
        <taxon>Eubacteriales</taxon>
        <taxon>Desulfitobacteriaceae</taxon>
        <taxon>Desulfitobacterium</taxon>
    </lineage>
</organism>
<dbReference type="OrthoDB" id="9801783at2"/>
<dbReference type="HOGENOM" id="CLU_040168_0_1_9"/>